<evidence type="ECO:0000313" key="1">
    <source>
        <dbReference type="EMBL" id="GIJ57775.1"/>
    </source>
</evidence>
<dbReference type="Proteomes" id="UP000612585">
    <property type="component" value="Unassembled WGS sequence"/>
</dbReference>
<keyword evidence="2" id="KW-1185">Reference proteome</keyword>
<dbReference type="AlphaFoldDB" id="A0A8J4E0J2"/>
<proteinExistence type="predicted"/>
<organism evidence="1 2">
    <name type="scientific">Virgisporangium aurantiacum</name>
    <dbReference type="NCBI Taxonomy" id="175570"/>
    <lineage>
        <taxon>Bacteria</taxon>
        <taxon>Bacillati</taxon>
        <taxon>Actinomycetota</taxon>
        <taxon>Actinomycetes</taxon>
        <taxon>Micromonosporales</taxon>
        <taxon>Micromonosporaceae</taxon>
        <taxon>Virgisporangium</taxon>
    </lineage>
</organism>
<name>A0A8J4E0J2_9ACTN</name>
<dbReference type="RefSeq" id="WP_203997425.1">
    <property type="nucleotide sequence ID" value="NZ_BOPG01000033.1"/>
</dbReference>
<gene>
    <name evidence="1" type="ORF">Vau01_052910</name>
</gene>
<protein>
    <submittedName>
        <fullName evidence="1">Uncharacterized protein</fullName>
    </submittedName>
</protein>
<evidence type="ECO:0000313" key="2">
    <source>
        <dbReference type="Proteomes" id="UP000612585"/>
    </source>
</evidence>
<reference evidence="1" key="1">
    <citation type="submission" date="2021-01" db="EMBL/GenBank/DDBJ databases">
        <title>Whole genome shotgun sequence of Virgisporangium aurantiacum NBRC 16421.</title>
        <authorList>
            <person name="Komaki H."/>
            <person name="Tamura T."/>
        </authorList>
    </citation>
    <scope>NUCLEOTIDE SEQUENCE</scope>
    <source>
        <strain evidence="1">NBRC 16421</strain>
    </source>
</reference>
<sequence>MKVSPEQLPLRFPRSFRPWAYTVSHRTLTLRSDGNEVAGETVYVRFLDVLAMQLRHRFQHLTIATAADPGAIDRFVDIPDRHSARYLRLTVTDGAHEGFVVCAVLDVSTGPPEP</sequence>
<accession>A0A8J4E0J2</accession>
<comment type="caution">
    <text evidence="1">The sequence shown here is derived from an EMBL/GenBank/DDBJ whole genome shotgun (WGS) entry which is preliminary data.</text>
</comment>
<dbReference type="EMBL" id="BOPG01000033">
    <property type="protein sequence ID" value="GIJ57775.1"/>
    <property type="molecule type" value="Genomic_DNA"/>
</dbReference>